<keyword evidence="3" id="KW-0963">Cytoplasm</keyword>
<dbReference type="Gene3D" id="3.40.50.2300">
    <property type="match status" value="1"/>
</dbReference>
<protein>
    <recommendedName>
        <fullName evidence="2">Stage 0 sporulation protein A homolog</fullName>
    </recommendedName>
</protein>
<dbReference type="PROSITE" id="PS01124">
    <property type="entry name" value="HTH_ARAC_FAMILY_2"/>
    <property type="match status" value="1"/>
</dbReference>
<sequence>MYKLMFVDDEKLILDGLKYILDWNSMDLEIVHEAKNGRDALDKFKEEPVDIVITDINMPIMSGLTLINEIKKINKDVSFIVLSGYDEFSYAQKAISLGVENYILKPIDDMELEETIKKICKKKLESEKNNNLEEQLNKVLSNETSLNEKYKKLSFEEEMDRLRKLIMEKDRLKIIEYLETLFDKKEFSTKNIFDLSVKIFLLIDKISYEFKIDKNIGEDSLISNIIKLFNEKSRENIKYFIILEVDNLLKIMNSNTEKFSPVIQQIVRKVKEYYYEDLSLKVLANDFNINSSYLGQLFTKEVGMSFSDYLNKEKNSKAKELILNTNMKINDIAKQVGYSDTSYFYRKFKKYYGVSPAMLRELKNY</sequence>
<keyword evidence="6" id="KW-0805">Transcription regulation</keyword>
<evidence type="ECO:0000256" key="6">
    <source>
        <dbReference type="ARBA" id="ARBA00023015"/>
    </source>
</evidence>
<evidence type="ECO:0000313" key="14">
    <source>
        <dbReference type="EMBL" id="MBM6820109.1"/>
    </source>
</evidence>
<dbReference type="SMART" id="SM00448">
    <property type="entry name" value="REC"/>
    <property type="match status" value="1"/>
</dbReference>
<evidence type="ECO:0000256" key="1">
    <source>
        <dbReference type="ARBA" id="ARBA00004496"/>
    </source>
</evidence>
<keyword evidence="15" id="KW-1185">Reference proteome</keyword>
<dbReference type="Pfam" id="PF00072">
    <property type="entry name" value="Response_reg"/>
    <property type="match status" value="1"/>
</dbReference>
<evidence type="ECO:0000256" key="8">
    <source>
        <dbReference type="ARBA" id="ARBA00023163"/>
    </source>
</evidence>
<keyword evidence="8" id="KW-0804">Transcription</keyword>
<organism evidence="14 15">
    <name type="scientific">Clostridium saudiense</name>
    <dbReference type="NCBI Taxonomy" id="1414720"/>
    <lineage>
        <taxon>Bacteria</taxon>
        <taxon>Bacillati</taxon>
        <taxon>Bacillota</taxon>
        <taxon>Clostridia</taxon>
        <taxon>Eubacteriales</taxon>
        <taxon>Clostridiaceae</taxon>
        <taxon>Clostridium</taxon>
    </lineage>
</organism>
<dbReference type="RefSeq" id="WP_204572471.1">
    <property type="nucleotide sequence ID" value="NZ_JACJLL010000084.1"/>
</dbReference>
<keyword evidence="11" id="KW-0175">Coiled coil</keyword>
<keyword evidence="5" id="KW-0902">Two-component regulatory system</keyword>
<evidence type="ECO:0000259" key="13">
    <source>
        <dbReference type="PROSITE" id="PS50110"/>
    </source>
</evidence>
<keyword evidence="7" id="KW-0238">DNA-binding</keyword>
<evidence type="ECO:0000256" key="10">
    <source>
        <dbReference type="PROSITE-ProRule" id="PRU00169"/>
    </source>
</evidence>
<dbReference type="CDD" id="cd17536">
    <property type="entry name" value="REC_YesN-like"/>
    <property type="match status" value="1"/>
</dbReference>
<evidence type="ECO:0000313" key="15">
    <source>
        <dbReference type="Proteomes" id="UP000767334"/>
    </source>
</evidence>
<evidence type="ECO:0000259" key="12">
    <source>
        <dbReference type="PROSITE" id="PS01124"/>
    </source>
</evidence>
<dbReference type="Gene3D" id="1.10.10.60">
    <property type="entry name" value="Homeodomain-like"/>
    <property type="match status" value="2"/>
</dbReference>
<proteinExistence type="predicted"/>
<evidence type="ECO:0000256" key="11">
    <source>
        <dbReference type="SAM" id="Coils"/>
    </source>
</evidence>
<feature type="coiled-coil region" evidence="11">
    <location>
        <begin position="122"/>
        <end position="149"/>
    </location>
</feature>
<feature type="modified residue" description="4-aspartylphosphate" evidence="10">
    <location>
        <position position="55"/>
    </location>
</feature>
<dbReference type="InterPro" id="IPR020449">
    <property type="entry name" value="Tscrpt_reg_AraC-type_HTH"/>
</dbReference>
<dbReference type="PRINTS" id="PR00032">
    <property type="entry name" value="HTHARAC"/>
</dbReference>
<keyword evidence="4 10" id="KW-0597">Phosphoprotein</keyword>
<gene>
    <name evidence="14" type="ORF">H6A19_12305</name>
</gene>
<comment type="function">
    <text evidence="9">May play the central regulatory role in sporulation. It may be an element of the effector pathway responsible for the activation of sporulation genes in response to nutritional stress. Spo0A may act in concert with spo0H (a sigma factor) to control the expression of some genes that are critical to the sporulation process.</text>
</comment>
<dbReference type="EMBL" id="JACJLL010000084">
    <property type="protein sequence ID" value="MBM6820109.1"/>
    <property type="molecule type" value="Genomic_DNA"/>
</dbReference>
<dbReference type="PANTHER" id="PTHR42713:SF3">
    <property type="entry name" value="TRANSCRIPTIONAL REGULATORY PROTEIN HPTR"/>
    <property type="match status" value="1"/>
</dbReference>
<dbReference type="PANTHER" id="PTHR42713">
    <property type="entry name" value="HISTIDINE KINASE-RELATED"/>
    <property type="match status" value="1"/>
</dbReference>
<dbReference type="InterPro" id="IPR051552">
    <property type="entry name" value="HptR"/>
</dbReference>
<dbReference type="PROSITE" id="PS50110">
    <property type="entry name" value="RESPONSE_REGULATORY"/>
    <property type="match status" value="1"/>
</dbReference>
<dbReference type="Proteomes" id="UP000767334">
    <property type="component" value="Unassembled WGS sequence"/>
</dbReference>
<comment type="subcellular location">
    <subcellularLocation>
        <location evidence="1">Cytoplasm</location>
    </subcellularLocation>
</comment>
<dbReference type="InterPro" id="IPR018060">
    <property type="entry name" value="HTH_AraC"/>
</dbReference>
<evidence type="ECO:0000256" key="9">
    <source>
        <dbReference type="ARBA" id="ARBA00024867"/>
    </source>
</evidence>
<feature type="domain" description="HTH araC/xylS-type" evidence="12">
    <location>
        <begin position="264"/>
        <end position="362"/>
    </location>
</feature>
<dbReference type="SUPFAM" id="SSF46689">
    <property type="entry name" value="Homeodomain-like"/>
    <property type="match status" value="2"/>
</dbReference>
<feature type="domain" description="Response regulatory" evidence="13">
    <location>
        <begin position="3"/>
        <end position="120"/>
    </location>
</feature>
<evidence type="ECO:0000256" key="5">
    <source>
        <dbReference type="ARBA" id="ARBA00023012"/>
    </source>
</evidence>
<evidence type="ECO:0000256" key="4">
    <source>
        <dbReference type="ARBA" id="ARBA00022553"/>
    </source>
</evidence>
<reference evidence="14 15" key="1">
    <citation type="journal article" date="2021" name="Sci. Rep.">
        <title>The distribution of antibiotic resistance genes in chicken gut microbiota commensals.</title>
        <authorList>
            <person name="Juricova H."/>
            <person name="Matiasovicova J."/>
            <person name="Kubasova T."/>
            <person name="Cejkova D."/>
            <person name="Rychlik I."/>
        </authorList>
    </citation>
    <scope>NUCLEOTIDE SEQUENCE [LARGE SCALE GENOMIC DNA]</scope>
    <source>
        <strain evidence="14 15">An435</strain>
    </source>
</reference>
<dbReference type="InterPro" id="IPR011006">
    <property type="entry name" value="CheY-like_superfamily"/>
</dbReference>
<evidence type="ECO:0000256" key="3">
    <source>
        <dbReference type="ARBA" id="ARBA00022490"/>
    </source>
</evidence>
<name>A0ABS2FIB8_9CLOT</name>
<dbReference type="SUPFAM" id="SSF52172">
    <property type="entry name" value="CheY-like"/>
    <property type="match status" value="1"/>
</dbReference>
<evidence type="ECO:0000256" key="2">
    <source>
        <dbReference type="ARBA" id="ARBA00018672"/>
    </source>
</evidence>
<dbReference type="Pfam" id="PF12833">
    <property type="entry name" value="HTH_18"/>
    <property type="match status" value="1"/>
</dbReference>
<accession>A0ABS2FIB8</accession>
<evidence type="ECO:0000256" key="7">
    <source>
        <dbReference type="ARBA" id="ARBA00023125"/>
    </source>
</evidence>
<comment type="caution">
    <text evidence="14">The sequence shown here is derived from an EMBL/GenBank/DDBJ whole genome shotgun (WGS) entry which is preliminary data.</text>
</comment>
<dbReference type="InterPro" id="IPR001789">
    <property type="entry name" value="Sig_transdc_resp-reg_receiver"/>
</dbReference>
<dbReference type="InterPro" id="IPR009057">
    <property type="entry name" value="Homeodomain-like_sf"/>
</dbReference>
<dbReference type="SMART" id="SM00342">
    <property type="entry name" value="HTH_ARAC"/>
    <property type="match status" value="1"/>
</dbReference>